<keyword evidence="5" id="KW-1185">Reference proteome</keyword>
<sequence length="208" mass="23492">MAKKSVADGAHLLVEASQNKISRRKRSLEYSSEREDSPPPSLLDPSRVSTYKRFQYSQESLEKALGLIKEGKLSLSKASKDYGIPKGTLFNKIHDVKDSIQQVLKECPRPNPFTDDKPGSKWLSLFLRRHPEIHKMNAEVISKARACVTEESLRRWFAELKECMANNICSDIFEDGRRVLNCDETGCETCPKTGKVLGPKGINHCLLE</sequence>
<dbReference type="GO" id="GO:0003677">
    <property type="term" value="F:DNA binding"/>
    <property type="evidence" value="ECO:0007669"/>
    <property type="project" value="InterPro"/>
</dbReference>
<dbReference type="Pfam" id="PF05225">
    <property type="entry name" value="HTH_psq"/>
    <property type="match status" value="1"/>
</dbReference>
<dbReference type="EMBL" id="WIXP02000006">
    <property type="protein sequence ID" value="KAF6210009.1"/>
    <property type="molecule type" value="Genomic_DNA"/>
</dbReference>
<dbReference type="Gene3D" id="1.10.10.60">
    <property type="entry name" value="Homeodomain-like"/>
    <property type="match status" value="1"/>
</dbReference>
<evidence type="ECO:0000256" key="1">
    <source>
        <dbReference type="ARBA" id="ARBA00004123"/>
    </source>
</evidence>
<dbReference type="InterPro" id="IPR009057">
    <property type="entry name" value="Homeodomain-like_sf"/>
</dbReference>
<evidence type="ECO:0000313" key="5">
    <source>
        <dbReference type="Proteomes" id="UP000466442"/>
    </source>
</evidence>
<dbReference type="Proteomes" id="UP000466442">
    <property type="component" value="Unassembled WGS sequence"/>
</dbReference>
<dbReference type="AlphaFoldDB" id="A0A8S9XN22"/>
<gene>
    <name evidence="4" type="ORF">GE061_015764</name>
</gene>
<dbReference type="GO" id="GO:0005634">
    <property type="term" value="C:nucleus"/>
    <property type="evidence" value="ECO:0007669"/>
    <property type="project" value="UniProtKB-SubCell"/>
</dbReference>
<dbReference type="SUPFAM" id="SSF46689">
    <property type="entry name" value="Homeodomain-like"/>
    <property type="match status" value="1"/>
</dbReference>
<feature type="domain" description="HTH psq-type" evidence="3">
    <location>
        <begin position="58"/>
        <end position="89"/>
    </location>
</feature>
<evidence type="ECO:0000313" key="4">
    <source>
        <dbReference type="EMBL" id="KAF6210009.1"/>
    </source>
</evidence>
<comment type="caution">
    <text evidence="4">The sequence shown here is derived from an EMBL/GenBank/DDBJ whole genome shotgun (WGS) entry which is preliminary data.</text>
</comment>
<evidence type="ECO:0000256" key="2">
    <source>
        <dbReference type="SAM" id="MobiDB-lite"/>
    </source>
</evidence>
<accession>A0A8S9XN22</accession>
<reference evidence="4" key="1">
    <citation type="journal article" date="2021" name="Mol. Ecol. Resour.">
        <title>Apolygus lucorum genome provides insights into omnivorousness and mesophyll feeding.</title>
        <authorList>
            <person name="Liu Y."/>
            <person name="Liu H."/>
            <person name="Wang H."/>
            <person name="Huang T."/>
            <person name="Liu B."/>
            <person name="Yang B."/>
            <person name="Yin L."/>
            <person name="Li B."/>
            <person name="Zhang Y."/>
            <person name="Zhang S."/>
            <person name="Jiang F."/>
            <person name="Zhang X."/>
            <person name="Ren Y."/>
            <person name="Wang B."/>
            <person name="Wang S."/>
            <person name="Lu Y."/>
            <person name="Wu K."/>
            <person name="Fan W."/>
            <person name="Wang G."/>
        </authorList>
    </citation>
    <scope>NUCLEOTIDE SEQUENCE</scope>
    <source>
        <strain evidence="4">12Hb</strain>
    </source>
</reference>
<protein>
    <recommendedName>
        <fullName evidence="3">HTH psq-type domain-containing protein</fullName>
    </recommendedName>
</protein>
<dbReference type="OrthoDB" id="6614027at2759"/>
<feature type="compositionally biased region" description="Basic and acidic residues" evidence="2">
    <location>
        <begin position="27"/>
        <end position="37"/>
    </location>
</feature>
<evidence type="ECO:0000259" key="3">
    <source>
        <dbReference type="Pfam" id="PF05225"/>
    </source>
</evidence>
<feature type="region of interest" description="Disordered" evidence="2">
    <location>
        <begin position="18"/>
        <end position="48"/>
    </location>
</feature>
<dbReference type="InterPro" id="IPR007889">
    <property type="entry name" value="HTH_Psq"/>
</dbReference>
<organism evidence="4 5">
    <name type="scientific">Apolygus lucorum</name>
    <name type="common">Small green plant bug</name>
    <name type="synonym">Lygocoris lucorum</name>
    <dbReference type="NCBI Taxonomy" id="248454"/>
    <lineage>
        <taxon>Eukaryota</taxon>
        <taxon>Metazoa</taxon>
        <taxon>Ecdysozoa</taxon>
        <taxon>Arthropoda</taxon>
        <taxon>Hexapoda</taxon>
        <taxon>Insecta</taxon>
        <taxon>Pterygota</taxon>
        <taxon>Neoptera</taxon>
        <taxon>Paraneoptera</taxon>
        <taxon>Hemiptera</taxon>
        <taxon>Heteroptera</taxon>
        <taxon>Panheteroptera</taxon>
        <taxon>Cimicomorpha</taxon>
        <taxon>Miridae</taxon>
        <taxon>Mirini</taxon>
        <taxon>Apolygus</taxon>
    </lineage>
</organism>
<comment type="subcellular location">
    <subcellularLocation>
        <location evidence="1">Nucleus</location>
    </subcellularLocation>
</comment>
<name>A0A8S9XN22_APOLU</name>
<proteinExistence type="predicted"/>